<dbReference type="Gene3D" id="1.25.40.10">
    <property type="entry name" value="Tetratricopeptide repeat domain"/>
    <property type="match status" value="1"/>
</dbReference>
<gene>
    <name evidence="2" type="ORF">TCE0_043f15563</name>
</gene>
<evidence type="ECO:0000313" key="3">
    <source>
        <dbReference type="Proteomes" id="UP000053095"/>
    </source>
</evidence>
<feature type="domain" description="CHAT" evidence="1">
    <location>
        <begin position="1173"/>
        <end position="1476"/>
    </location>
</feature>
<evidence type="ECO:0000259" key="1">
    <source>
        <dbReference type="Pfam" id="PF12770"/>
    </source>
</evidence>
<proteinExistence type="predicted"/>
<dbReference type="Pfam" id="PF12770">
    <property type="entry name" value="CHAT"/>
    <property type="match status" value="1"/>
</dbReference>
<organism evidence="2 3">
    <name type="scientific">Talaromyces pinophilus</name>
    <name type="common">Penicillium pinophilum</name>
    <dbReference type="NCBI Taxonomy" id="128442"/>
    <lineage>
        <taxon>Eukaryota</taxon>
        <taxon>Fungi</taxon>
        <taxon>Dikarya</taxon>
        <taxon>Ascomycota</taxon>
        <taxon>Pezizomycotina</taxon>
        <taxon>Eurotiomycetes</taxon>
        <taxon>Eurotiomycetidae</taxon>
        <taxon>Eurotiales</taxon>
        <taxon>Trichocomaceae</taxon>
        <taxon>Talaromyces</taxon>
        <taxon>Talaromyces sect. Talaromyces</taxon>
    </lineage>
</organism>
<dbReference type="InterPro" id="IPR011990">
    <property type="entry name" value="TPR-like_helical_dom_sf"/>
</dbReference>
<dbReference type="EMBL" id="DF933839">
    <property type="protein sequence ID" value="GAM41988.1"/>
    <property type="molecule type" value="Genomic_DNA"/>
</dbReference>
<protein>
    <recommendedName>
        <fullName evidence="1">CHAT domain-containing protein</fullName>
    </recommendedName>
</protein>
<accession>A0A0B8N491</accession>
<keyword evidence="3" id="KW-1185">Reference proteome</keyword>
<sequence>MDFNWRQKEIAELKACLSEPSFLTLQPHDDAISTYRRLLDLTVVSAEDRIRLSRILREVLMRRYDKSHSIVDVDEAVALTRSVCPEHLLPSDAILGDTITELETLARLLHARFIITAEQKDIDEGIEIMQCVLTSHMRTDAYQFWRLYNLSRYLYARFRLCNDEKDLLEAISASEAAISDMSLESQTSKVECLHQLSVQLVSLFERTKEMGYRARAEELNAKALTLCKDNDHRLVALLSNSANIAFTGFCHTNFWRDMDEARARSKEAITHPSVDWVTDLKRLHNLAVVLLITYNASKQAGDLQKAREYASRAWRLAKPMKIFRRYTNATLTECLQAELLRTGTSISLRNVIDALGDEIDDLPQGNERAMKEDQYEKFLVLKYRNTGDHIDLIFVLYQILQRLRASSVTATEEAEPSSLLRQTDSLTYLFVELYRKLLEPEFVDVRNAMITSIHNGYLEYECSNFLGSITHFRKETLSRDQIRNAILGIKFSKDKKPDGKEFQRRSAALYKESLQKDGQRDALTILNEAIDMSDKAVDCFPNGSSELASALLLNLQIRSEKDLITGTSESNDETHQKLEDAVGKVASSSKEWLYFKMMLCQLTRARFLKRKDPKDLHKACGLALEIEPEIDRFDPKQTSQVERAVLVANVMKSKYQYLGDAEALDKGIKLMRQAVKDIHHAENLRDKSTVPGGLGMMLRLRFRRTGQLEDIKQAATFGDMAIQQMDHDTSSDNRVIDKHRNNVALIYQDLYARTKKKEHIDTAIRLIEQITIETEKINLANALLLRYRVERDVEDLDRAVSLAEEAVLEDQQNTLDFGFYCRPYDASEILLAKYEHSQDMKYLDSAIMYAEQAIKLTEDGNYWVTELSLDLGRMLFMRLRIPGSDRNGLLERCVQACFKAWTNDKGPPVFRLQAAHLAARVYMDGEKWNDAAELLSSAVEFVTKVTPPWLDHKDKQHLLRFFSGFAADCATASLQADKGAYRALQLLELCRGVVMGFTIDCRRDVSHLGTLNPDLERRFNELRMQLDYATTSSPSASFRSLQNDRDYSMRHSTPVLSRSAEDQVYDRSGLQQIEAEMTSLLTTIREQAGFEDFLRPPSLRRTLQLAASGPIVFVFCSNTVNGGSSIIIQSTGIDALPLPELTSTSALLHLGTLSNKIYSGTLRTFSARNKRFQETLLWLWTAVVHPILCHIKANNDENRPSSTNMPHIRWIGVGILSGAPFHAAGDHSPGCSENTVSQAISSYSASLRSLDYVTETKSRPHHRQDSVLIATMDETPGATPLMNVIEEAEKIISVARTNGISATRIDRPNPGQVLEQLPHHNVVHFACHAMSNYEEPFESHLLLCETDRNRKSMAATLSVTDLLNNRSPKADLAYISACSSAATSVLTLADENIHIASGFQLAGFKNVIASLWQQRDDVCLRIADHFYREFFRLKRDSVGAEVNPWPVAQALHEAICVVRAERPDKPLLWASFIHIGGS</sequence>
<evidence type="ECO:0000313" key="2">
    <source>
        <dbReference type="EMBL" id="GAM41988.1"/>
    </source>
</evidence>
<name>A0A0B8N491_TALPI</name>
<reference evidence="3" key="1">
    <citation type="journal article" date="2015" name="Genome Announc.">
        <title>Draft genome sequence of Talaromyces cellulolyticus strain Y-94, a source of lignocellulosic biomass-degrading enzymes.</title>
        <authorList>
            <person name="Fujii T."/>
            <person name="Koike H."/>
            <person name="Sawayama S."/>
            <person name="Yano S."/>
            <person name="Inoue H."/>
        </authorList>
    </citation>
    <scope>NUCLEOTIDE SEQUENCE [LARGE SCALE GENOMIC DNA]</scope>
    <source>
        <strain evidence="3">Y-94</strain>
    </source>
</reference>
<dbReference type="InterPro" id="IPR024983">
    <property type="entry name" value="CHAT_dom"/>
</dbReference>
<dbReference type="Proteomes" id="UP000053095">
    <property type="component" value="Unassembled WGS sequence"/>
</dbReference>